<feature type="chain" id="PRO_5046153360" evidence="6">
    <location>
        <begin position="25"/>
        <end position="241"/>
    </location>
</feature>
<reference evidence="8 9" key="1">
    <citation type="submission" date="2022-08" db="EMBL/GenBank/DDBJ databases">
        <title>Reclassification of Massilia species as members of the genera Telluria, Duganella, Pseudoduganella, Mokoshia gen. nov. and Zemynaea gen. nov. using orthogonal and non-orthogonal genome-based approaches.</title>
        <authorList>
            <person name="Bowman J.P."/>
        </authorList>
    </citation>
    <scope>NUCLEOTIDE SEQUENCE [LARGE SCALE GENOMIC DNA]</scope>
    <source>
        <strain evidence="8 9">JCM 31316</strain>
    </source>
</reference>
<protein>
    <submittedName>
        <fullName evidence="8">Cytochrome c4</fullName>
    </submittedName>
</protein>
<dbReference type="PANTHER" id="PTHR33751">
    <property type="entry name" value="CBB3-TYPE CYTOCHROME C OXIDASE SUBUNIT FIXP"/>
    <property type="match status" value="1"/>
</dbReference>
<gene>
    <name evidence="8" type="ORF">NX784_14815</name>
</gene>
<evidence type="ECO:0000256" key="6">
    <source>
        <dbReference type="SAM" id="SignalP"/>
    </source>
</evidence>
<evidence type="ECO:0000256" key="1">
    <source>
        <dbReference type="ARBA" id="ARBA00022617"/>
    </source>
</evidence>
<keyword evidence="9" id="KW-1185">Reference proteome</keyword>
<evidence type="ECO:0000259" key="7">
    <source>
        <dbReference type="PROSITE" id="PS51007"/>
    </source>
</evidence>
<comment type="caution">
    <text evidence="8">The sequence shown here is derived from an EMBL/GenBank/DDBJ whole genome shotgun (WGS) entry which is preliminary data.</text>
</comment>
<evidence type="ECO:0000256" key="5">
    <source>
        <dbReference type="SAM" id="MobiDB-lite"/>
    </source>
</evidence>
<dbReference type="PROSITE" id="PS51007">
    <property type="entry name" value="CYTC"/>
    <property type="match status" value="2"/>
</dbReference>
<dbReference type="InterPro" id="IPR036909">
    <property type="entry name" value="Cyt_c-like_dom_sf"/>
</dbReference>
<dbReference type="InterPro" id="IPR024167">
    <property type="entry name" value="Cytochrome_c4-like"/>
</dbReference>
<dbReference type="Gene3D" id="1.10.760.10">
    <property type="entry name" value="Cytochrome c-like domain"/>
    <property type="match status" value="2"/>
</dbReference>
<feature type="domain" description="Cytochrome c" evidence="7">
    <location>
        <begin position="132"/>
        <end position="215"/>
    </location>
</feature>
<dbReference type="EMBL" id="JANUGW010000009">
    <property type="protein sequence ID" value="MCS0582861.1"/>
    <property type="molecule type" value="Genomic_DNA"/>
</dbReference>
<dbReference type="InterPro" id="IPR050597">
    <property type="entry name" value="Cytochrome_c_Oxidase_Subunit"/>
</dbReference>
<keyword evidence="2 4" id="KW-0479">Metal-binding</keyword>
<dbReference type="PANTHER" id="PTHR33751:SF11">
    <property type="entry name" value="BLL4483 PROTEIN"/>
    <property type="match status" value="1"/>
</dbReference>
<sequence>MSVATLHFALLAAAALLAPARAHAQPERAVPDTLAQRVAACASCHGSPSAPSPTTGPHYYPRIAGKPAGYLYNQLQNFRDGRRQYPLMTYMVEHLSDDYLREIATYFATQHVPAPVLARASLPADQLERGRALVTRGDPALKVPACVACHGQRLTGALPAIPGLLGLPRDYINAQFGAWRNGTRRAAAPDCMATIAGRLSLADVAAVSAWLASEPVPDDADPAADVAHPMPLACGSEPEQR</sequence>
<keyword evidence="3 4" id="KW-0408">Iron</keyword>
<dbReference type="Proteomes" id="UP001204151">
    <property type="component" value="Unassembled WGS sequence"/>
</dbReference>
<evidence type="ECO:0000256" key="4">
    <source>
        <dbReference type="PROSITE-ProRule" id="PRU00433"/>
    </source>
</evidence>
<accession>A0ABT1ZSG3</accession>
<dbReference type="SUPFAM" id="SSF46626">
    <property type="entry name" value="Cytochrome c"/>
    <property type="match status" value="2"/>
</dbReference>
<evidence type="ECO:0000313" key="8">
    <source>
        <dbReference type="EMBL" id="MCS0582861.1"/>
    </source>
</evidence>
<feature type="region of interest" description="Disordered" evidence="5">
    <location>
        <begin position="218"/>
        <end position="241"/>
    </location>
</feature>
<dbReference type="InterPro" id="IPR009056">
    <property type="entry name" value="Cyt_c-like_dom"/>
</dbReference>
<evidence type="ECO:0000256" key="3">
    <source>
        <dbReference type="ARBA" id="ARBA00023004"/>
    </source>
</evidence>
<evidence type="ECO:0000256" key="2">
    <source>
        <dbReference type="ARBA" id="ARBA00022723"/>
    </source>
</evidence>
<keyword evidence="1 4" id="KW-0349">Heme</keyword>
<dbReference type="PIRSF" id="PIRSF000005">
    <property type="entry name" value="Cytochrome_c4"/>
    <property type="match status" value="1"/>
</dbReference>
<evidence type="ECO:0000313" key="9">
    <source>
        <dbReference type="Proteomes" id="UP001204151"/>
    </source>
</evidence>
<feature type="signal peptide" evidence="6">
    <location>
        <begin position="1"/>
        <end position="24"/>
    </location>
</feature>
<feature type="domain" description="Cytochrome c" evidence="7">
    <location>
        <begin position="21"/>
        <end position="111"/>
    </location>
</feature>
<name>A0ABT1ZSG3_9BURK</name>
<keyword evidence="6" id="KW-0732">Signal</keyword>
<dbReference type="RefSeq" id="WP_258817450.1">
    <property type="nucleotide sequence ID" value="NZ_JANUGW010000009.1"/>
</dbReference>
<proteinExistence type="predicted"/>
<organism evidence="8 9">
    <name type="scientific">Massilia pinisoli</name>
    <dbReference type="NCBI Taxonomy" id="1772194"/>
    <lineage>
        <taxon>Bacteria</taxon>
        <taxon>Pseudomonadati</taxon>
        <taxon>Pseudomonadota</taxon>
        <taxon>Betaproteobacteria</taxon>
        <taxon>Burkholderiales</taxon>
        <taxon>Oxalobacteraceae</taxon>
        <taxon>Telluria group</taxon>
        <taxon>Massilia</taxon>
    </lineage>
</organism>